<dbReference type="PANTHER" id="PTHR42793:SF1">
    <property type="entry name" value="PEPTIDYL-LYSINE N-ACETYLTRANSFERASE PATZ"/>
    <property type="match status" value="1"/>
</dbReference>
<evidence type="ECO:0000313" key="1">
    <source>
        <dbReference type="EMBL" id="KKL87158.1"/>
    </source>
</evidence>
<sequence length="148" mass="16920">TDLCRRRWGLQVPDLEEKTRQYLQDISPPYIRMRNPVDIWPAAIVNGVEFGYREGTEAVLKDANIDAAVMILMITDETGVPSLDFIVDLAQRYPEKPLYVTFSAQKKHMEAAKAFLEPRGVPTFPLIEEPFEVLSILARCRQAMGRRP</sequence>
<organism evidence="1">
    <name type="scientific">marine sediment metagenome</name>
    <dbReference type="NCBI Taxonomy" id="412755"/>
    <lineage>
        <taxon>unclassified sequences</taxon>
        <taxon>metagenomes</taxon>
        <taxon>ecological metagenomes</taxon>
    </lineage>
</organism>
<dbReference type="Gene3D" id="3.40.50.261">
    <property type="entry name" value="Succinyl-CoA synthetase domains"/>
    <property type="match status" value="1"/>
</dbReference>
<gene>
    <name evidence="1" type="ORF">LCGC14_1937480</name>
</gene>
<evidence type="ECO:0008006" key="2">
    <source>
        <dbReference type="Google" id="ProtNLM"/>
    </source>
</evidence>
<proteinExistence type="predicted"/>
<comment type="caution">
    <text evidence="1">The sequence shown here is derived from an EMBL/GenBank/DDBJ whole genome shotgun (WGS) entry which is preliminary data.</text>
</comment>
<dbReference type="SUPFAM" id="SSF52210">
    <property type="entry name" value="Succinyl-CoA synthetase domains"/>
    <property type="match status" value="1"/>
</dbReference>
<dbReference type="InterPro" id="IPR016102">
    <property type="entry name" value="Succinyl-CoA_synth-like"/>
</dbReference>
<accession>A0A0F9FLJ9</accession>
<protein>
    <recommendedName>
        <fullName evidence="2">CO dehydrogenase/acetyl-CoA synthase delta subunit TIM barrel domain-containing protein</fullName>
    </recommendedName>
</protein>
<feature type="non-terminal residue" evidence="1">
    <location>
        <position position="1"/>
    </location>
</feature>
<dbReference type="PANTHER" id="PTHR42793">
    <property type="entry name" value="COA BINDING DOMAIN CONTAINING PROTEIN"/>
    <property type="match status" value="1"/>
</dbReference>
<dbReference type="EMBL" id="LAZR01020914">
    <property type="protein sequence ID" value="KKL87158.1"/>
    <property type="molecule type" value="Genomic_DNA"/>
</dbReference>
<reference evidence="1" key="1">
    <citation type="journal article" date="2015" name="Nature">
        <title>Complex archaea that bridge the gap between prokaryotes and eukaryotes.</title>
        <authorList>
            <person name="Spang A."/>
            <person name="Saw J.H."/>
            <person name="Jorgensen S.L."/>
            <person name="Zaremba-Niedzwiedzka K."/>
            <person name="Martijn J."/>
            <person name="Lind A.E."/>
            <person name="van Eijk R."/>
            <person name="Schleper C."/>
            <person name="Guy L."/>
            <person name="Ettema T.J."/>
        </authorList>
    </citation>
    <scope>NUCLEOTIDE SEQUENCE</scope>
</reference>
<name>A0A0F9FLJ9_9ZZZZ</name>
<dbReference type="AlphaFoldDB" id="A0A0F9FLJ9"/>